<proteinExistence type="predicted"/>
<organism evidence="1 2">
    <name type="scientific">Bugula neritina</name>
    <name type="common">Brown bryozoan</name>
    <name type="synonym">Sertularia neritina</name>
    <dbReference type="NCBI Taxonomy" id="10212"/>
    <lineage>
        <taxon>Eukaryota</taxon>
        <taxon>Metazoa</taxon>
        <taxon>Spiralia</taxon>
        <taxon>Lophotrochozoa</taxon>
        <taxon>Bryozoa</taxon>
        <taxon>Gymnolaemata</taxon>
        <taxon>Cheilostomatida</taxon>
        <taxon>Flustrina</taxon>
        <taxon>Buguloidea</taxon>
        <taxon>Bugulidae</taxon>
        <taxon>Bugula</taxon>
    </lineage>
</organism>
<evidence type="ECO:0000313" key="2">
    <source>
        <dbReference type="Proteomes" id="UP000593567"/>
    </source>
</evidence>
<dbReference type="Proteomes" id="UP000593567">
    <property type="component" value="Unassembled WGS sequence"/>
</dbReference>
<dbReference type="AlphaFoldDB" id="A0A7J7K7I0"/>
<sequence>MYTTCVDVDCVIRKKPHKQSQWRFDVAEYYADVGVCKPDSLVVYPPVEMGETEDSAKVQKKPALFVSGIDERDLETLKMLLSNQKRSGGGAITSCDFVRRKEGLVKVVYEDPEGPWLTDRHDDHRVRVSGLTEELDLEKLRFYLSALSNNSVTQMSFNKEQTRAIAEFEESLEIQQEPKAYQLIATGSLTKDGIELPLENLLRGEVNEDVDIVAELLTGHSDKWIITTSSDGKVS</sequence>
<reference evidence="1" key="1">
    <citation type="submission" date="2020-06" db="EMBL/GenBank/DDBJ databases">
        <title>Draft genome of Bugula neritina, a colonial animal packing powerful symbionts and potential medicines.</title>
        <authorList>
            <person name="Rayko M."/>
        </authorList>
    </citation>
    <scope>NUCLEOTIDE SEQUENCE [LARGE SCALE GENOMIC DNA]</scope>
    <source>
        <strain evidence="1">Kwan_BN1</strain>
    </source>
</reference>
<evidence type="ECO:0000313" key="1">
    <source>
        <dbReference type="EMBL" id="KAF6033904.1"/>
    </source>
</evidence>
<keyword evidence="2" id="KW-1185">Reference proteome</keyword>
<dbReference type="EMBL" id="VXIV02001207">
    <property type="protein sequence ID" value="KAF6033904.1"/>
    <property type="molecule type" value="Genomic_DNA"/>
</dbReference>
<accession>A0A7J7K7I0</accession>
<gene>
    <name evidence="1" type="ORF">EB796_007784</name>
</gene>
<protein>
    <submittedName>
        <fullName evidence="1">Uncharacterized protein</fullName>
    </submittedName>
</protein>
<comment type="caution">
    <text evidence="1">The sequence shown here is derived from an EMBL/GenBank/DDBJ whole genome shotgun (WGS) entry which is preliminary data.</text>
</comment>
<name>A0A7J7K7I0_BUGNE</name>